<dbReference type="Proteomes" id="UP001139193">
    <property type="component" value="Unassembled WGS sequence"/>
</dbReference>
<dbReference type="RefSeq" id="WP_241934735.1">
    <property type="nucleotide sequence ID" value="NZ_JALBGC010000001.1"/>
</dbReference>
<dbReference type="EMBL" id="JALBGC010000001">
    <property type="protein sequence ID" value="MCI1186461.1"/>
    <property type="molecule type" value="Genomic_DNA"/>
</dbReference>
<protein>
    <submittedName>
        <fullName evidence="1">Uncharacterized protein</fullName>
    </submittedName>
</protein>
<reference evidence="1" key="1">
    <citation type="submission" date="2022-03" db="EMBL/GenBank/DDBJ databases">
        <title>Bacterial whole genome sequence for Hymenobacter sp. DH14.</title>
        <authorList>
            <person name="Le V."/>
        </authorList>
    </citation>
    <scope>NUCLEOTIDE SEQUENCE</scope>
    <source>
        <strain evidence="1">DH14</strain>
    </source>
</reference>
<evidence type="ECO:0000313" key="2">
    <source>
        <dbReference type="Proteomes" id="UP001139193"/>
    </source>
</evidence>
<sequence length="87" mass="9770">MLTTEKLLILLRFDWDEALFQQRGSAVEKQLLAGLDWDKYASLLQDLLLVSKKLVAPKYARTVHQQLLAACADEATAQTFIGYASTL</sequence>
<organism evidence="1 2">
    <name type="scientific">Hymenobacter cyanobacteriorum</name>
    <dbReference type="NCBI Taxonomy" id="2926463"/>
    <lineage>
        <taxon>Bacteria</taxon>
        <taxon>Pseudomonadati</taxon>
        <taxon>Bacteroidota</taxon>
        <taxon>Cytophagia</taxon>
        <taxon>Cytophagales</taxon>
        <taxon>Hymenobacteraceae</taxon>
        <taxon>Hymenobacter</taxon>
    </lineage>
</organism>
<dbReference type="AlphaFoldDB" id="A0A9X1VH82"/>
<accession>A0A9X1VH82</accession>
<name>A0A9X1VH82_9BACT</name>
<gene>
    <name evidence="1" type="ORF">MON38_03465</name>
</gene>
<evidence type="ECO:0000313" key="1">
    <source>
        <dbReference type="EMBL" id="MCI1186461.1"/>
    </source>
</evidence>
<proteinExistence type="predicted"/>
<keyword evidence="2" id="KW-1185">Reference proteome</keyword>
<comment type="caution">
    <text evidence="1">The sequence shown here is derived from an EMBL/GenBank/DDBJ whole genome shotgun (WGS) entry which is preliminary data.</text>
</comment>